<evidence type="ECO:0000313" key="1">
    <source>
        <dbReference type="EMBL" id="PLR48365.1"/>
    </source>
</evidence>
<evidence type="ECO:0008006" key="3">
    <source>
        <dbReference type="Google" id="ProtNLM"/>
    </source>
</evidence>
<dbReference type="OrthoDB" id="6505211at2"/>
<dbReference type="EMBL" id="PJZK01000012">
    <property type="protein sequence ID" value="PLR48365.1"/>
    <property type="molecule type" value="Genomic_DNA"/>
</dbReference>
<evidence type="ECO:0000313" key="2">
    <source>
        <dbReference type="Proteomes" id="UP000234626"/>
    </source>
</evidence>
<accession>A0A2N5ELQ9</accession>
<sequence>MNKQPVSAEHEIARYFNSPAATSAAESEVITQIAAELLSTHEFVTNKAIIARLIEKLETEHDVVKLDVYRHALEAMILKAPDETFA</sequence>
<name>A0A2N5ELQ9_9GAMM</name>
<dbReference type="AlphaFoldDB" id="A0A2N5ELQ9"/>
<dbReference type="Gene3D" id="1.20.5.5260">
    <property type="match status" value="1"/>
</dbReference>
<comment type="caution">
    <text evidence="1">The sequence shown here is derived from an EMBL/GenBank/DDBJ whole genome shotgun (WGS) entry which is preliminary data.</text>
</comment>
<keyword evidence="2" id="KW-1185">Reference proteome</keyword>
<protein>
    <recommendedName>
        <fullName evidence="3">Histidine kinase</fullName>
    </recommendedName>
</protein>
<dbReference type="Proteomes" id="UP000234626">
    <property type="component" value="Unassembled WGS sequence"/>
</dbReference>
<dbReference type="RefSeq" id="WP_072928529.1">
    <property type="nucleotide sequence ID" value="NZ_CP119395.1"/>
</dbReference>
<gene>
    <name evidence="1" type="ORF">CYR34_12770</name>
</gene>
<reference evidence="1 2" key="1">
    <citation type="submission" date="2017-12" db="EMBL/GenBank/DDBJ databases">
        <title>Characterization of six clinical isolates of Enterochimera gen. nov., a novel genus of the Yersiniaciae family and the three species Enterochimera arupensis sp. nov., Enterochimera coloradensis sp. nov, and Enterochimera californica sp. nov.</title>
        <authorList>
            <person name="Rossi A."/>
            <person name="Fisher M."/>
        </authorList>
    </citation>
    <scope>NUCLEOTIDE SEQUENCE [LARGE SCALE GENOMIC DNA]</scope>
    <source>
        <strain evidence="1 2">2016Iso1</strain>
    </source>
</reference>
<proteinExistence type="predicted"/>
<dbReference type="Pfam" id="PF10798">
    <property type="entry name" value="YmgB"/>
    <property type="match status" value="1"/>
</dbReference>
<dbReference type="GO" id="GO:0071468">
    <property type="term" value="P:cellular response to acidic pH"/>
    <property type="evidence" value="ECO:0007669"/>
    <property type="project" value="InterPro"/>
</dbReference>
<dbReference type="InterPro" id="IPR024753">
    <property type="entry name" value="AriR"/>
</dbReference>
<organism evidence="1 2">
    <name type="scientific">Chimaeribacter arupi</name>
    <dbReference type="NCBI Taxonomy" id="2060066"/>
    <lineage>
        <taxon>Bacteria</taxon>
        <taxon>Pseudomonadati</taxon>
        <taxon>Pseudomonadota</taxon>
        <taxon>Gammaproteobacteria</taxon>
        <taxon>Enterobacterales</taxon>
        <taxon>Yersiniaceae</taxon>
        <taxon>Chimaeribacter</taxon>
    </lineage>
</organism>